<keyword evidence="3" id="KW-0443">Lipid metabolism</keyword>
<dbReference type="InterPro" id="IPR001736">
    <property type="entry name" value="PLipase_D/transphosphatidylase"/>
</dbReference>
<evidence type="ECO:0000256" key="6">
    <source>
        <dbReference type="ARBA" id="ARBA00043167"/>
    </source>
</evidence>
<evidence type="ECO:0000256" key="7">
    <source>
        <dbReference type="SAM" id="Phobius"/>
    </source>
</evidence>
<gene>
    <name evidence="9" type="ORF">PARMNEM_LOCUS18322</name>
</gene>
<dbReference type="SUPFAM" id="SSF56024">
    <property type="entry name" value="Phospholipase D/nuclease"/>
    <property type="match status" value="1"/>
</dbReference>
<dbReference type="Pfam" id="PF13091">
    <property type="entry name" value="PLDc_2"/>
    <property type="match status" value="1"/>
</dbReference>
<dbReference type="GO" id="GO:0005739">
    <property type="term" value="C:mitochondrion"/>
    <property type="evidence" value="ECO:0007669"/>
    <property type="project" value="TreeGrafter"/>
</dbReference>
<keyword evidence="7" id="KW-1133">Transmembrane helix</keyword>
<name>A0AAV1LX63_9NEOP</name>
<evidence type="ECO:0000259" key="8">
    <source>
        <dbReference type="PROSITE" id="PS50035"/>
    </source>
</evidence>
<dbReference type="InterPro" id="IPR051406">
    <property type="entry name" value="PLD_domain"/>
</dbReference>
<comment type="caution">
    <text evidence="9">The sequence shown here is derived from an EMBL/GenBank/DDBJ whole genome shotgun (WGS) entry which is preliminary data.</text>
</comment>
<dbReference type="InterPro" id="IPR025202">
    <property type="entry name" value="PLD-like_dom"/>
</dbReference>
<keyword evidence="7" id="KW-0812">Transmembrane</keyword>
<feature type="transmembrane region" description="Helical" evidence="7">
    <location>
        <begin position="6"/>
        <end position="27"/>
    </location>
</feature>
<keyword evidence="7" id="KW-0472">Membrane</keyword>
<evidence type="ECO:0000256" key="4">
    <source>
        <dbReference type="ARBA" id="ARBA00038012"/>
    </source>
</evidence>
<reference evidence="9 10" key="1">
    <citation type="submission" date="2023-11" db="EMBL/GenBank/DDBJ databases">
        <authorList>
            <person name="Hedman E."/>
            <person name="Englund M."/>
            <person name="Stromberg M."/>
            <person name="Nyberg Akerstrom W."/>
            <person name="Nylinder S."/>
            <person name="Jareborg N."/>
            <person name="Kallberg Y."/>
            <person name="Kronander E."/>
        </authorList>
    </citation>
    <scope>NUCLEOTIDE SEQUENCE [LARGE SCALE GENOMIC DNA]</scope>
</reference>
<dbReference type="GO" id="GO:0016891">
    <property type="term" value="F:RNA endonuclease activity producing 5'-phosphomonoesters, hydrolytic mechanism"/>
    <property type="evidence" value="ECO:0007669"/>
    <property type="project" value="TreeGrafter"/>
</dbReference>
<keyword evidence="2" id="KW-0442">Lipid degradation</keyword>
<keyword evidence="1" id="KW-0378">Hydrolase</keyword>
<dbReference type="Gene3D" id="3.30.870.10">
    <property type="entry name" value="Endonuclease Chain A"/>
    <property type="match status" value="1"/>
</dbReference>
<organism evidence="9 10">
    <name type="scientific">Parnassius mnemosyne</name>
    <name type="common">clouded apollo</name>
    <dbReference type="NCBI Taxonomy" id="213953"/>
    <lineage>
        <taxon>Eukaryota</taxon>
        <taxon>Metazoa</taxon>
        <taxon>Ecdysozoa</taxon>
        <taxon>Arthropoda</taxon>
        <taxon>Hexapoda</taxon>
        <taxon>Insecta</taxon>
        <taxon>Pterygota</taxon>
        <taxon>Neoptera</taxon>
        <taxon>Endopterygota</taxon>
        <taxon>Lepidoptera</taxon>
        <taxon>Glossata</taxon>
        <taxon>Ditrysia</taxon>
        <taxon>Papilionoidea</taxon>
        <taxon>Papilionidae</taxon>
        <taxon>Parnassiinae</taxon>
        <taxon>Parnassini</taxon>
        <taxon>Parnassius</taxon>
        <taxon>Driopa</taxon>
    </lineage>
</organism>
<sequence length="212" mass="24842">MSLNRFGGPFLIIISITFITQIMYSYYKKRKRHTPTTKREINEVIMFSYGASELKKSKYSRCIITHSMDRLLYYLNVPRQSLDICMYVMTNLDLNNVLMKLHFRGVKIRVIIDADMAYSSGSCTRKLEKQGIPIRWMKSSNLMHHKFCLVDTLAADEHVTPFVIMGSLNWTNQALNGNWEDVTVTSQRDIVQQYHAEFERLWVLFKPIVDLT</sequence>
<dbReference type="Proteomes" id="UP001314205">
    <property type="component" value="Unassembled WGS sequence"/>
</dbReference>
<feature type="domain" description="PLD phosphodiesterase" evidence="8">
    <location>
        <begin position="139"/>
        <end position="174"/>
    </location>
</feature>
<dbReference type="PANTHER" id="PTHR43856">
    <property type="entry name" value="CARDIOLIPIN HYDROLASE"/>
    <property type="match status" value="1"/>
</dbReference>
<dbReference type="PROSITE" id="PS50035">
    <property type="entry name" value="PLD"/>
    <property type="match status" value="1"/>
</dbReference>
<dbReference type="GO" id="GO:0016042">
    <property type="term" value="P:lipid catabolic process"/>
    <property type="evidence" value="ECO:0007669"/>
    <property type="project" value="UniProtKB-KW"/>
</dbReference>
<comment type="similarity">
    <text evidence="4">Belongs to the phospholipase D family. MitoPLD/Zucchini subfamily.</text>
</comment>
<evidence type="ECO:0000313" key="10">
    <source>
        <dbReference type="Proteomes" id="UP001314205"/>
    </source>
</evidence>
<dbReference type="AlphaFoldDB" id="A0AAV1LX63"/>
<dbReference type="GO" id="GO:0034587">
    <property type="term" value="P:piRNA processing"/>
    <property type="evidence" value="ECO:0007669"/>
    <property type="project" value="TreeGrafter"/>
</dbReference>
<dbReference type="EMBL" id="CAVLGL010000115">
    <property type="protein sequence ID" value="CAK1599445.1"/>
    <property type="molecule type" value="Genomic_DNA"/>
</dbReference>
<evidence type="ECO:0000256" key="5">
    <source>
        <dbReference type="ARBA" id="ARBA00040549"/>
    </source>
</evidence>
<proteinExistence type="inferred from homology"/>
<evidence type="ECO:0000313" key="9">
    <source>
        <dbReference type="EMBL" id="CAK1599445.1"/>
    </source>
</evidence>
<dbReference type="PANTHER" id="PTHR43856:SF1">
    <property type="entry name" value="MITOCHONDRIAL CARDIOLIPIN HYDROLASE"/>
    <property type="match status" value="1"/>
</dbReference>
<protein>
    <recommendedName>
        <fullName evidence="5">Mitochondrial cardiolipin hydrolase</fullName>
    </recommendedName>
    <alternativeName>
        <fullName evidence="6">Mitochondrial phospholipase</fullName>
    </alternativeName>
</protein>
<evidence type="ECO:0000256" key="1">
    <source>
        <dbReference type="ARBA" id="ARBA00022801"/>
    </source>
</evidence>
<keyword evidence="10" id="KW-1185">Reference proteome</keyword>
<evidence type="ECO:0000256" key="2">
    <source>
        <dbReference type="ARBA" id="ARBA00022963"/>
    </source>
</evidence>
<evidence type="ECO:0000256" key="3">
    <source>
        <dbReference type="ARBA" id="ARBA00023098"/>
    </source>
</evidence>
<accession>A0AAV1LX63</accession>